<organism evidence="2 3">
    <name type="scientific">Aegilops tauschii subsp. strangulata</name>
    <name type="common">Goatgrass</name>
    <dbReference type="NCBI Taxonomy" id="200361"/>
    <lineage>
        <taxon>Eukaryota</taxon>
        <taxon>Viridiplantae</taxon>
        <taxon>Streptophyta</taxon>
        <taxon>Embryophyta</taxon>
        <taxon>Tracheophyta</taxon>
        <taxon>Spermatophyta</taxon>
        <taxon>Magnoliopsida</taxon>
        <taxon>Liliopsida</taxon>
        <taxon>Poales</taxon>
        <taxon>Poaceae</taxon>
        <taxon>BOP clade</taxon>
        <taxon>Pooideae</taxon>
        <taxon>Triticodae</taxon>
        <taxon>Triticeae</taxon>
        <taxon>Triticinae</taxon>
        <taxon>Aegilops</taxon>
    </lineage>
</organism>
<reference evidence="2" key="3">
    <citation type="journal article" date="2017" name="Nature">
        <title>Genome sequence of the progenitor of the wheat D genome Aegilops tauschii.</title>
        <authorList>
            <person name="Luo M.C."/>
            <person name="Gu Y.Q."/>
            <person name="Puiu D."/>
            <person name="Wang H."/>
            <person name="Twardziok S.O."/>
            <person name="Deal K.R."/>
            <person name="Huo N."/>
            <person name="Zhu T."/>
            <person name="Wang L."/>
            <person name="Wang Y."/>
            <person name="McGuire P.E."/>
            <person name="Liu S."/>
            <person name="Long H."/>
            <person name="Ramasamy R.K."/>
            <person name="Rodriguez J.C."/>
            <person name="Van S.L."/>
            <person name="Yuan L."/>
            <person name="Wang Z."/>
            <person name="Xia Z."/>
            <person name="Xiao L."/>
            <person name="Anderson O.D."/>
            <person name="Ouyang S."/>
            <person name="Liang Y."/>
            <person name="Zimin A.V."/>
            <person name="Pertea G."/>
            <person name="Qi P."/>
            <person name="Bennetzen J.L."/>
            <person name="Dai X."/>
            <person name="Dawson M.W."/>
            <person name="Muller H.G."/>
            <person name="Kugler K."/>
            <person name="Rivarola-Duarte L."/>
            <person name="Spannagl M."/>
            <person name="Mayer K.F.X."/>
            <person name="Lu F.H."/>
            <person name="Bevan M.W."/>
            <person name="Leroy P."/>
            <person name="Li P."/>
            <person name="You F.M."/>
            <person name="Sun Q."/>
            <person name="Liu Z."/>
            <person name="Lyons E."/>
            <person name="Wicker T."/>
            <person name="Salzberg S.L."/>
            <person name="Devos K.M."/>
            <person name="Dvorak J."/>
        </authorList>
    </citation>
    <scope>NUCLEOTIDE SEQUENCE [LARGE SCALE GENOMIC DNA]</scope>
    <source>
        <strain evidence="2">cv. AL8/78</strain>
    </source>
</reference>
<dbReference type="AlphaFoldDB" id="A0A453PX13"/>
<evidence type="ECO:0000313" key="2">
    <source>
        <dbReference type="EnsemblPlants" id="AET6Gv20889800.18"/>
    </source>
</evidence>
<evidence type="ECO:0000256" key="1">
    <source>
        <dbReference type="SAM" id="MobiDB-lite"/>
    </source>
</evidence>
<sequence>RLARARGCQEGPGARANLGGMPASSSSSSPCRQALACGCAPPPAEGRNIGELFNQSMHMPWISPSDRRMTVSDELHFLLGNQASEFIPAVIKANQGFSASCSQSRSRMYASGTSEEEEKKKTQP</sequence>
<name>A0A453PX13_AEGTS</name>
<protein>
    <submittedName>
        <fullName evidence="2">Uncharacterized protein</fullName>
    </submittedName>
</protein>
<reference evidence="3" key="2">
    <citation type="journal article" date="2017" name="Nat. Plants">
        <title>The Aegilops tauschii genome reveals multiple impacts of transposons.</title>
        <authorList>
            <person name="Zhao G."/>
            <person name="Zou C."/>
            <person name="Li K."/>
            <person name="Wang K."/>
            <person name="Li T."/>
            <person name="Gao L."/>
            <person name="Zhang X."/>
            <person name="Wang H."/>
            <person name="Yang Z."/>
            <person name="Liu X."/>
            <person name="Jiang W."/>
            <person name="Mao L."/>
            <person name="Kong X."/>
            <person name="Jiao Y."/>
            <person name="Jia J."/>
        </authorList>
    </citation>
    <scope>NUCLEOTIDE SEQUENCE [LARGE SCALE GENOMIC DNA]</scope>
    <source>
        <strain evidence="3">cv. AL8/78</strain>
    </source>
</reference>
<reference evidence="3" key="1">
    <citation type="journal article" date="2014" name="Science">
        <title>Ancient hybridizations among the ancestral genomes of bread wheat.</title>
        <authorList>
            <consortium name="International Wheat Genome Sequencing Consortium,"/>
            <person name="Marcussen T."/>
            <person name="Sandve S.R."/>
            <person name="Heier L."/>
            <person name="Spannagl M."/>
            <person name="Pfeifer M."/>
            <person name="Jakobsen K.S."/>
            <person name="Wulff B.B."/>
            <person name="Steuernagel B."/>
            <person name="Mayer K.F."/>
            <person name="Olsen O.A."/>
        </authorList>
    </citation>
    <scope>NUCLEOTIDE SEQUENCE [LARGE SCALE GENOMIC DNA]</scope>
    <source>
        <strain evidence="3">cv. AL8/78</strain>
    </source>
</reference>
<evidence type="ECO:0000313" key="3">
    <source>
        <dbReference type="Proteomes" id="UP000015105"/>
    </source>
</evidence>
<reference evidence="2" key="4">
    <citation type="submission" date="2019-03" db="UniProtKB">
        <authorList>
            <consortium name="EnsemblPlants"/>
        </authorList>
    </citation>
    <scope>IDENTIFICATION</scope>
</reference>
<reference evidence="2" key="5">
    <citation type="journal article" date="2021" name="G3 (Bethesda)">
        <title>Aegilops tauschii genome assembly Aet v5.0 features greater sequence contiguity and improved annotation.</title>
        <authorList>
            <person name="Wang L."/>
            <person name="Zhu T."/>
            <person name="Rodriguez J.C."/>
            <person name="Deal K.R."/>
            <person name="Dubcovsky J."/>
            <person name="McGuire P.E."/>
            <person name="Lux T."/>
            <person name="Spannagl M."/>
            <person name="Mayer K.F.X."/>
            <person name="Baldrich P."/>
            <person name="Meyers B.C."/>
            <person name="Huo N."/>
            <person name="Gu Y.Q."/>
            <person name="Zhou H."/>
            <person name="Devos K.M."/>
            <person name="Bennetzen J.L."/>
            <person name="Unver T."/>
            <person name="Budak H."/>
            <person name="Gulick P.J."/>
            <person name="Galiba G."/>
            <person name="Kalapos B."/>
            <person name="Nelson D.R."/>
            <person name="Li P."/>
            <person name="You F.M."/>
            <person name="Luo M.C."/>
            <person name="Dvorak J."/>
        </authorList>
    </citation>
    <scope>NUCLEOTIDE SEQUENCE [LARGE SCALE GENOMIC DNA]</scope>
    <source>
        <strain evidence="2">cv. AL8/78</strain>
    </source>
</reference>
<dbReference type="Proteomes" id="UP000015105">
    <property type="component" value="Chromosome 6D"/>
</dbReference>
<dbReference type="Gramene" id="AET6Gv20889800.18">
    <property type="protein sequence ID" value="AET6Gv20889800.18"/>
    <property type="gene ID" value="AET6Gv20889800"/>
</dbReference>
<feature type="region of interest" description="Disordered" evidence="1">
    <location>
        <begin position="1"/>
        <end position="25"/>
    </location>
</feature>
<accession>A0A453PX13</accession>
<proteinExistence type="predicted"/>
<keyword evidence="3" id="KW-1185">Reference proteome</keyword>
<feature type="region of interest" description="Disordered" evidence="1">
    <location>
        <begin position="104"/>
        <end position="124"/>
    </location>
</feature>
<dbReference type="EnsemblPlants" id="AET6Gv20889800.18">
    <property type="protein sequence ID" value="AET6Gv20889800.18"/>
    <property type="gene ID" value="AET6Gv20889800"/>
</dbReference>